<proteinExistence type="predicted"/>
<feature type="compositionally biased region" description="Basic and acidic residues" evidence="1">
    <location>
        <begin position="246"/>
        <end position="259"/>
    </location>
</feature>
<organism evidence="3 4">
    <name type="scientific">Spirosoma arboris</name>
    <dbReference type="NCBI Taxonomy" id="2682092"/>
    <lineage>
        <taxon>Bacteria</taxon>
        <taxon>Pseudomonadati</taxon>
        <taxon>Bacteroidota</taxon>
        <taxon>Cytophagia</taxon>
        <taxon>Cytophagales</taxon>
        <taxon>Cytophagaceae</taxon>
        <taxon>Spirosoma</taxon>
    </lineage>
</organism>
<evidence type="ECO:0000313" key="4">
    <source>
        <dbReference type="Proteomes" id="UP000436006"/>
    </source>
</evidence>
<evidence type="ECO:0000256" key="2">
    <source>
        <dbReference type="SAM" id="SignalP"/>
    </source>
</evidence>
<feature type="region of interest" description="Disordered" evidence="1">
    <location>
        <begin position="221"/>
        <end position="454"/>
    </location>
</feature>
<feature type="compositionally biased region" description="Polar residues" evidence="1">
    <location>
        <begin position="399"/>
        <end position="408"/>
    </location>
</feature>
<keyword evidence="4" id="KW-1185">Reference proteome</keyword>
<feature type="signal peptide" evidence="2">
    <location>
        <begin position="1"/>
        <end position="23"/>
    </location>
</feature>
<comment type="caution">
    <text evidence="3">The sequence shown here is derived from an EMBL/GenBank/DDBJ whole genome shotgun (WGS) entry which is preliminary data.</text>
</comment>
<feature type="compositionally biased region" description="Polar residues" evidence="1">
    <location>
        <begin position="307"/>
        <end position="321"/>
    </location>
</feature>
<keyword evidence="2" id="KW-0732">Signal</keyword>
<dbReference type="AlphaFoldDB" id="A0A7K1SLZ4"/>
<evidence type="ECO:0000256" key="1">
    <source>
        <dbReference type="SAM" id="MobiDB-lite"/>
    </source>
</evidence>
<dbReference type="InterPro" id="IPR046535">
    <property type="entry name" value="DUF6600"/>
</dbReference>
<feature type="compositionally biased region" description="Low complexity" evidence="1">
    <location>
        <begin position="428"/>
        <end position="441"/>
    </location>
</feature>
<feature type="compositionally biased region" description="Polar residues" evidence="1">
    <location>
        <begin position="379"/>
        <end position="392"/>
    </location>
</feature>
<dbReference type="EMBL" id="WPIN01000017">
    <property type="protein sequence ID" value="MVM34616.1"/>
    <property type="molecule type" value="Genomic_DNA"/>
</dbReference>
<accession>A0A7K1SLZ4</accession>
<name>A0A7K1SLZ4_9BACT</name>
<feature type="chain" id="PRO_5029698078" description="BcpO-related WXXGXW repeat protein" evidence="2">
    <location>
        <begin position="24"/>
        <end position="454"/>
    </location>
</feature>
<dbReference type="Proteomes" id="UP000436006">
    <property type="component" value="Unassembled WGS sequence"/>
</dbReference>
<evidence type="ECO:0000313" key="3">
    <source>
        <dbReference type="EMBL" id="MVM34616.1"/>
    </source>
</evidence>
<gene>
    <name evidence="3" type="ORF">GO755_31605</name>
</gene>
<protein>
    <recommendedName>
        <fullName evidence="5">BcpO-related WXXGXW repeat protein</fullName>
    </recommendedName>
</protein>
<sequence length="454" mass="50406">MNIMKPIKYIALMALVMSSFVYSGNVVAQPGVSVPVESFYNELAPYGQWIQYPGYGNVWVPNAGPDFQPYASAGHWVVTEYGNTWVSDYAWGWAPFHYGRWIFDQAYGGWIWIPGSDWGPAWVSWRSGGGYYGWAPLAPGWDINVNVNIPAPYWIFVPQIYITSPNLYSYYVPRPQIVNIYQRTTIFNNVYRSNNRAYVYGPPRGDIERITRRSVPVYRIDPMDRPGRSVVGNGSVGFYRPGGGFDNRRDYGRNDRFDNPGRPNYNGNMPSNRGYYGGPGNTPNRDYNNGNNTPNRDYNGNGAPNRDYNNTPNRDYNNATPSRPYDGGSNVPNRGNYGGNAPAGRNGSYGTTPAPNNPQSQSNRFESNRGSYSPGGVQQGNASPGGMQQPNRSFERVQPQMNPQSQPGGRSGGEMHQMQMPQGGGRGMQSPQPAQSQPQQRPGGGGGEHQRGPR</sequence>
<feature type="compositionally biased region" description="Polar residues" evidence="1">
    <location>
        <begin position="281"/>
        <end position="298"/>
    </location>
</feature>
<evidence type="ECO:0008006" key="5">
    <source>
        <dbReference type="Google" id="ProtNLM"/>
    </source>
</evidence>
<reference evidence="3 4" key="1">
    <citation type="submission" date="2019-12" db="EMBL/GenBank/DDBJ databases">
        <title>Spirosoma sp. HMF4905 genome sequencing and assembly.</title>
        <authorList>
            <person name="Kang H."/>
            <person name="Cha I."/>
            <person name="Kim H."/>
            <person name="Joh K."/>
        </authorList>
    </citation>
    <scope>NUCLEOTIDE SEQUENCE [LARGE SCALE GENOMIC DNA]</scope>
    <source>
        <strain evidence="3 4">HMF4905</strain>
    </source>
</reference>
<dbReference type="Pfam" id="PF20245">
    <property type="entry name" value="DUF6600"/>
    <property type="match status" value="1"/>
</dbReference>
<feature type="compositionally biased region" description="Polar residues" evidence="1">
    <location>
        <begin position="348"/>
        <end position="371"/>
    </location>
</feature>